<evidence type="ECO:0000256" key="1">
    <source>
        <dbReference type="SAM" id="MobiDB-lite"/>
    </source>
</evidence>
<organism evidence="2 3">
    <name type="scientific">Streptomyces lasiicapitis</name>
    <dbReference type="NCBI Taxonomy" id="1923961"/>
    <lineage>
        <taxon>Bacteria</taxon>
        <taxon>Bacillati</taxon>
        <taxon>Actinomycetota</taxon>
        <taxon>Actinomycetes</taxon>
        <taxon>Kitasatosporales</taxon>
        <taxon>Streptomycetaceae</taxon>
        <taxon>Streptomyces</taxon>
    </lineage>
</organism>
<sequence>MGRDHSSLHHRSTVQRLTLMVRCLTRPPRPPRSEPHPTERDAVVKPRPIRIRAQQQPHTIRLAPTALT</sequence>
<keyword evidence="3" id="KW-1185">Reference proteome</keyword>
<evidence type="ECO:0000313" key="2">
    <source>
        <dbReference type="EMBL" id="GGO54516.1"/>
    </source>
</evidence>
<comment type="caution">
    <text evidence="2">The sequence shown here is derived from an EMBL/GenBank/DDBJ whole genome shotgun (WGS) entry which is preliminary data.</text>
</comment>
<protein>
    <submittedName>
        <fullName evidence="2">Uncharacterized protein</fullName>
    </submittedName>
</protein>
<reference evidence="3" key="1">
    <citation type="journal article" date="2019" name="Int. J. Syst. Evol. Microbiol.">
        <title>The Global Catalogue of Microorganisms (GCM) 10K type strain sequencing project: providing services to taxonomists for standard genome sequencing and annotation.</title>
        <authorList>
            <consortium name="The Broad Institute Genomics Platform"/>
            <consortium name="The Broad Institute Genome Sequencing Center for Infectious Disease"/>
            <person name="Wu L."/>
            <person name="Ma J."/>
        </authorList>
    </citation>
    <scope>NUCLEOTIDE SEQUENCE [LARGE SCALE GENOMIC DNA]</scope>
    <source>
        <strain evidence="3">CGMCC 4.7349</strain>
    </source>
</reference>
<dbReference type="Proteomes" id="UP000656881">
    <property type="component" value="Unassembled WGS sequence"/>
</dbReference>
<evidence type="ECO:0000313" key="3">
    <source>
        <dbReference type="Proteomes" id="UP000656881"/>
    </source>
</evidence>
<dbReference type="EMBL" id="BMNG01000016">
    <property type="protein sequence ID" value="GGO54516.1"/>
    <property type="molecule type" value="Genomic_DNA"/>
</dbReference>
<proteinExistence type="predicted"/>
<gene>
    <name evidence="2" type="ORF">GCM10012286_64460</name>
</gene>
<feature type="region of interest" description="Disordered" evidence="1">
    <location>
        <begin position="24"/>
        <end position="45"/>
    </location>
</feature>
<feature type="compositionally biased region" description="Basic and acidic residues" evidence="1">
    <location>
        <begin position="31"/>
        <end position="44"/>
    </location>
</feature>
<name>A0ABQ2ML27_9ACTN</name>
<accession>A0ABQ2ML27</accession>